<reference evidence="1 2" key="1">
    <citation type="submission" date="2024-06" db="EMBL/GenBank/DDBJ databases">
        <authorList>
            <person name="Steensen K."/>
            <person name="Seneca J."/>
            <person name="Bartlau N."/>
            <person name="Yu A.X."/>
            <person name="Polz M.F."/>
        </authorList>
    </citation>
    <scope>NUCLEOTIDE SEQUENCE [LARGE SCALE GENOMIC DNA]</scope>
    <source>
        <strain evidence="1 2">1F260</strain>
    </source>
</reference>
<name>A0ABV4L5E6_9GAMM</name>
<evidence type="ECO:0000313" key="2">
    <source>
        <dbReference type="Proteomes" id="UP001569154"/>
    </source>
</evidence>
<sequence>MIYIPFLAILVSIYLYKNIISGRSSDFDEYHFTAVNELHSVSVDNSQLATFEESQSIDDQVHFNTSSGVLSVDGEEIRKFNSCSRNYKIMKYLSFNKNIWVEFSELEKNINVDVNKKNLHDMKLPPTILELSKDSVRLIS</sequence>
<evidence type="ECO:0000313" key="1">
    <source>
        <dbReference type="EMBL" id="MEZ8082820.1"/>
    </source>
</evidence>
<protein>
    <submittedName>
        <fullName evidence="1">Uncharacterized protein</fullName>
    </submittedName>
</protein>
<comment type="caution">
    <text evidence="1">The sequence shown here is derived from an EMBL/GenBank/DDBJ whole genome shotgun (WGS) entry which is preliminary data.</text>
</comment>
<dbReference type="RefSeq" id="WP_371734954.1">
    <property type="nucleotide sequence ID" value="NZ_JBGONM010000044.1"/>
</dbReference>
<accession>A0ABV4L5E6</accession>
<gene>
    <name evidence="1" type="ORF">ACED35_17015</name>
</gene>
<keyword evidence="2" id="KW-1185">Reference proteome</keyword>
<dbReference type="Proteomes" id="UP001569154">
    <property type="component" value="Unassembled WGS sequence"/>
</dbReference>
<dbReference type="EMBL" id="JBGONM010000044">
    <property type="protein sequence ID" value="MEZ8082820.1"/>
    <property type="molecule type" value="Genomic_DNA"/>
</dbReference>
<organism evidence="1 2">
    <name type="scientific">Enterovibrio norvegicus</name>
    <dbReference type="NCBI Taxonomy" id="188144"/>
    <lineage>
        <taxon>Bacteria</taxon>
        <taxon>Pseudomonadati</taxon>
        <taxon>Pseudomonadota</taxon>
        <taxon>Gammaproteobacteria</taxon>
        <taxon>Vibrionales</taxon>
        <taxon>Vibrionaceae</taxon>
        <taxon>Enterovibrio</taxon>
    </lineage>
</organism>
<proteinExistence type="predicted"/>